<evidence type="ECO:0000256" key="2">
    <source>
        <dbReference type="SAM" id="Phobius"/>
    </source>
</evidence>
<sequence>MIDASSGGDLMNKTQEEAWEMIETVVYTNQHFSTRAKSRSVYEVAPSKSTLLAKSLVDIATMLKEIKEGQQVTLTLLKRQADTTPSRNRSSISGFALATPITRMSVHNSKRTMYQPPHNRQQYPPPNNPPMSQVEALRAFQKENQETREFQKQTQVQPQPQHQPQPPILNPLPSQPLPNPKGGLNAINDDPESEEEAEDTNDEEAEQQLYELLLEMTGSKSEEDEDAEEILNFCEEFDSDYKEDESKKKGELKDEWGKEAETQNDKGEVLFVNTISDENGGRAGAPPTETSPLSKGGRGRAVKAGLGLFFGFLSTLLAFLVLLSLP</sequence>
<keyword evidence="2" id="KW-0812">Transmembrane</keyword>
<dbReference type="Proteomes" id="UP001341840">
    <property type="component" value="Unassembled WGS sequence"/>
</dbReference>
<feature type="transmembrane region" description="Helical" evidence="2">
    <location>
        <begin position="304"/>
        <end position="325"/>
    </location>
</feature>
<protein>
    <submittedName>
        <fullName evidence="3">Uncharacterized protein</fullName>
    </submittedName>
</protein>
<organism evidence="3 4">
    <name type="scientific">Stylosanthes scabra</name>
    <dbReference type="NCBI Taxonomy" id="79078"/>
    <lineage>
        <taxon>Eukaryota</taxon>
        <taxon>Viridiplantae</taxon>
        <taxon>Streptophyta</taxon>
        <taxon>Embryophyta</taxon>
        <taxon>Tracheophyta</taxon>
        <taxon>Spermatophyta</taxon>
        <taxon>Magnoliopsida</taxon>
        <taxon>eudicotyledons</taxon>
        <taxon>Gunneridae</taxon>
        <taxon>Pentapetalae</taxon>
        <taxon>rosids</taxon>
        <taxon>fabids</taxon>
        <taxon>Fabales</taxon>
        <taxon>Fabaceae</taxon>
        <taxon>Papilionoideae</taxon>
        <taxon>50 kb inversion clade</taxon>
        <taxon>dalbergioids sensu lato</taxon>
        <taxon>Dalbergieae</taxon>
        <taxon>Pterocarpus clade</taxon>
        <taxon>Stylosanthes</taxon>
    </lineage>
</organism>
<feature type="compositionally biased region" description="Basic and acidic residues" evidence="1">
    <location>
        <begin position="244"/>
        <end position="268"/>
    </location>
</feature>
<reference evidence="3 4" key="1">
    <citation type="journal article" date="2023" name="Plants (Basel)">
        <title>Bridging the Gap: Combining Genomics and Transcriptomics Approaches to Understand Stylosanthes scabra, an Orphan Legume from the Brazilian Caatinga.</title>
        <authorList>
            <person name="Ferreira-Neto J.R.C."/>
            <person name="da Silva M.D."/>
            <person name="Binneck E."/>
            <person name="de Melo N.F."/>
            <person name="da Silva R.H."/>
            <person name="de Melo A.L.T.M."/>
            <person name="Pandolfi V."/>
            <person name="Bustamante F.O."/>
            <person name="Brasileiro-Vidal A.C."/>
            <person name="Benko-Iseppon A.M."/>
        </authorList>
    </citation>
    <scope>NUCLEOTIDE SEQUENCE [LARGE SCALE GENOMIC DNA]</scope>
    <source>
        <tissue evidence="3">Leaves</tissue>
    </source>
</reference>
<feature type="compositionally biased region" description="Acidic residues" evidence="1">
    <location>
        <begin position="189"/>
        <end position="204"/>
    </location>
</feature>
<proteinExistence type="predicted"/>
<feature type="region of interest" description="Disordered" evidence="1">
    <location>
        <begin position="240"/>
        <end position="298"/>
    </location>
</feature>
<gene>
    <name evidence="3" type="ORF">PIB30_017903</name>
</gene>
<evidence type="ECO:0000256" key="1">
    <source>
        <dbReference type="SAM" id="MobiDB-lite"/>
    </source>
</evidence>
<name>A0ABU6Q7J5_9FABA</name>
<keyword evidence="2" id="KW-1133">Transmembrane helix</keyword>
<feature type="region of interest" description="Disordered" evidence="1">
    <location>
        <begin position="112"/>
        <end position="132"/>
    </location>
</feature>
<feature type="region of interest" description="Disordered" evidence="1">
    <location>
        <begin position="146"/>
        <end position="204"/>
    </location>
</feature>
<evidence type="ECO:0000313" key="3">
    <source>
        <dbReference type="EMBL" id="MED6107821.1"/>
    </source>
</evidence>
<accession>A0ABU6Q7J5</accession>
<keyword evidence="4" id="KW-1185">Reference proteome</keyword>
<comment type="caution">
    <text evidence="3">The sequence shown here is derived from an EMBL/GenBank/DDBJ whole genome shotgun (WGS) entry which is preliminary data.</text>
</comment>
<feature type="compositionally biased region" description="Pro residues" evidence="1">
    <location>
        <begin position="161"/>
        <end position="179"/>
    </location>
</feature>
<keyword evidence="2" id="KW-0472">Membrane</keyword>
<dbReference type="EMBL" id="JASCZI010000053">
    <property type="protein sequence ID" value="MED6107821.1"/>
    <property type="molecule type" value="Genomic_DNA"/>
</dbReference>
<evidence type="ECO:0000313" key="4">
    <source>
        <dbReference type="Proteomes" id="UP001341840"/>
    </source>
</evidence>